<evidence type="ECO:0000256" key="1">
    <source>
        <dbReference type="ARBA" id="ARBA00007484"/>
    </source>
</evidence>
<sequence length="147" mass="16609">MDLIMLTPTESAQALALPLFLEMVPCGFPSPAQDYVEQELDLNEYCIRHRSATYYLRAHGDSMRDGFLFNGDLLVVDSAMKPEHGDIVVAGMGSEFTVKRLQTRPKLCLQPMNPAFPPIYPDPDELQIFGVVTHIIHRTREVMKCLD</sequence>
<keyword evidence="5" id="KW-0234">DNA repair</keyword>
<protein>
    <submittedName>
        <fullName evidence="9">Protein impA</fullName>
    </submittedName>
</protein>
<evidence type="ECO:0000313" key="10">
    <source>
        <dbReference type="Proteomes" id="UP000187148"/>
    </source>
</evidence>
<dbReference type="SUPFAM" id="SSF51306">
    <property type="entry name" value="LexA/Signal peptidase"/>
    <property type="match status" value="1"/>
</dbReference>
<dbReference type="Pfam" id="PF00717">
    <property type="entry name" value="Peptidase_S24"/>
    <property type="match status" value="1"/>
</dbReference>
<evidence type="ECO:0000256" key="4">
    <source>
        <dbReference type="ARBA" id="ARBA00022813"/>
    </source>
</evidence>
<proteinExistence type="inferred from homology"/>
<dbReference type="InterPro" id="IPR039418">
    <property type="entry name" value="LexA-like"/>
</dbReference>
<keyword evidence="4 7" id="KW-0068">Autocatalytic cleavage</keyword>
<dbReference type="PRINTS" id="PR00726">
    <property type="entry name" value="LEXASERPTASE"/>
</dbReference>
<dbReference type="PANTHER" id="PTHR33516">
    <property type="entry name" value="LEXA REPRESSOR"/>
    <property type="match status" value="1"/>
</dbReference>
<dbReference type="GO" id="GO:0016787">
    <property type="term" value="F:hydrolase activity"/>
    <property type="evidence" value="ECO:0007669"/>
    <property type="project" value="UniProtKB-KW"/>
</dbReference>
<dbReference type="InterPro" id="IPR050077">
    <property type="entry name" value="LexA_repressor"/>
</dbReference>
<reference evidence="9 10" key="1">
    <citation type="submission" date="2017-01" db="EMBL/GenBank/DDBJ databases">
        <authorList>
            <person name="Cao J.-M."/>
        </authorList>
    </citation>
    <scope>NUCLEOTIDE SEQUENCE [LARGE SCALE GENOMIC DNA]</scope>
    <source>
        <strain evidence="9 10">888-76</strain>
        <plasmid evidence="9 10">p888-76-1</plasmid>
    </source>
</reference>
<dbReference type="Proteomes" id="UP000187148">
    <property type="component" value="Plasmid p888-76-1"/>
</dbReference>
<accession>A0A830ZAL6</accession>
<dbReference type="RefSeq" id="WP_054804287.1">
    <property type="nucleotide sequence ID" value="NZ_CP019446.1"/>
</dbReference>
<dbReference type="PANTHER" id="PTHR33516:SF2">
    <property type="entry name" value="LEXA REPRESSOR-RELATED"/>
    <property type="match status" value="1"/>
</dbReference>
<evidence type="ECO:0000256" key="2">
    <source>
        <dbReference type="ARBA" id="ARBA00022763"/>
    </source>
</evidence>
<feature type="domain" description="Peptidase S24/S26A/S26B/S26C" evidence="8">
    <location>
        <begin position="18"/>
        <end position="132"/>
    </location>
</feature>
<evidence type="ECO:0000313" key="9">
    <source>
        <dbReference type="EMBL" id="APZ07812.1"/>
    </source>
</evidence>
<geneLocation type="plasmid" evidence="9 10">
    <name>p888-76-1</name>
</geneLocation>
<gene>
    <name evidence="9" type="ORF">BWI95_22475</name>
</gene>
<dbReference type="GO" id="GO:0009432">
    <property type="term" value="P:SOS response"/>
    <property type="evidence" value="ECO:0007669"/>
    <property type="project" value="UniProtKB-KW"/>
</dbReference>
<dbReference type="EMBL" id="CP019446">
    <property type="protein sequence ID" value="APZ07812.1"/>
    <property type="molecule type" value="Genomic_DNA"/>
</dbReference>
<dbReference type="InterPro" id="IPR036286">
    <property type="entry name" value="LexA/Signal_pep-like_sf"/>
</dbReference>
<dbReference type="NCBIfam" id="NF007621">
    <property type="entry name" value="PRK10276.1"/>
    <property type="match status" value="1"/>
</dbReference>
<dbReference type="KEGG" id="kco:BWI95_22475"/>
<keyword evidence="3 7" id="KW-0378">Hydrolase</keyword>
<evidence type="ECO:0000256" key="5">
    <source>
        <dbReference type="ARBA" id="ARBA00023204"/>
    </source>
</evidence>
<dbReference type="AlphaFoldDB" id="A0A830ZAL6"/>
<comment type="similarity">
    <text evidence="1 7">Belongs to the peptidase S24 family.</text>
</comment>
<dbReference type="GO" id="GO:0003677">
    <property type="term" value="F:DNA binding"/>
    <property type="evidence" value="ECO:0007669"/>
    <property type="project" value="InterPro"/>
</dbReference>
<name>A0A830ZAL6_9ENTR</name>
<keyword evidence="6" id="KW-0742">SOS response</keyword>
<dbReference type="GO" id="GO:0006281">
    <property type="term" value="P:DNA repair"/>
    <property type="evidence" value="ECO:0007669"/>
    <property type="project" value="UniProtKB-KW"/>
</dbReference>
<keyword evidence="2" id="KW-0227">DNA damage</keyword>
<evidence type="ECO:0000256" key="6">
    <source>
        <dbReference type="ARBA" id="ARBA00023236"/>
    </source>
</evidence>
<dbReference type="InterPro" id="IPR006197">
    <property type="entry name" value="Peptidase_S24_LexA"/>
</dbReference>
<dbReference type="GO" id="GO:0006355">
    <property type="term" value="P:regulation of DNA-templated transcription"/>
    <property type="evidence" value="ECO:0007669"/>
    <property type="project" value="InterPro"/>
</dbReference>
<evidence type="ECO:0000256" key="3">
    <source>
        <dbReference type="ARBA" id="ARBA00022801"/>
    </source>
</evidence>
<dbReference type="Gene3D" id="2.10.109.10">
    <property type="entry name" value="Umud Fragment, subunit A"/>
    <property type="match status" value="1"/>
</dbReference>
<keyword evidence="9" id="KW-0614">Plasmid</keyword>
<dbReference type="InterPro" id="IPR015927">
    <property type="entry name" value="Peptidase_S24_S26A/B/C"/>
</dbReference>
<evidence type="ECO:0000256" key="7">
    <source>
        <dbReference type="RuleBase" id="RU003991"/>
    </source>
</evidence>
<organism evidence="9 10">
    <name type="scientific">Kosakonia cowanii JCM 10956 = DSM 18146</name>
    <dbReference type="NCBI Taxonomy" id="1300165"/>
    <lineage>
        <taxon>Bacteria</taxon>
        <taxon>Pseudomonadati</taxon>
        <taxon>Pseudomonadota</taxon>
        <taxon>Gammaproteobacteria</taxon>
        <taxon>Enterobacterales</taxon>
        <taxon>Enterobacteriaceae</taxon>
        <taxon>Kosakonia</taxon>
    </lineage>
</organism>
<keyword evidence="10" id="KW-1185">Reference proteome</keyword>
<evidence type="ECO:0000259" key="8">
    <source>
        <dbReference type="Pfam" id="PF00717"/>
    </source>
</evidence>
<dbReference type="CDD" id="cd06529">
    <property type="entry name" value="S24_LexA-like"/>
    <property type="match status" value="1"/>
</dbReference>